<comment type="caution">
    <text evidence="9">The sequence shown here is derived from an EMBL/GenBank/DDBJ whole genome shotgun (WGS) entry which is preliminary data.</text>
</comment>
<dbReference type="SUPFAM" id="SSF48452">
    <property type="entry name" value="TPR-like"/>
    <property type="match status" value="1"/>
</dbReference>
<evidence type="ECO:0000259" key="7">
    <source>
        <dbReference type="Pfam" id="PF07980"/>
    </source>
</evidence>
<dbReference type="CDD" id="cd08977">
    <property type="entry name" value="SusD"/>
    <property type="match status" value="1"/>
</dbReference>
<keyword evidence="10" id="KW-1185">Reference proteome</keyword>
<evidence type="ECO:0000313" key="10">
    <source>
        <dbReference type="Proteomes" id="UP000265926"/>
    </source>
</evidence>
<comment type="similarity">
    <text evidence="2">Belongs to the SusD family.</text>
</comment>
<keyword evidence="4" id="KW-0472">Membrane</keyword>
<dbReference type="InterPro" id="IPR012944">
    <property type="entry name" value="SusD_RagB_dom"/>
</dbReference>
<dbReference type="Pfam" id="PF07980">
    <property type="entry name" value="SusD_RagB"/>
    <property type="match status" value="1"/>
</dbReference>
<feature type="domain" description="SusD-like N-terminal" evidence="8">
    <location>
        <begin position="95"/>
        <end position="216"/>
    </location>
</feature>
<keyword evidence="5" id="KW-0998">Cell outer membrane</keyword>
<accession>A0A399T387</accession>
<evidence type="ECO:0000256" key="3">
    <source>
        <dbReference type="ARBA" id="ARBA00022729"/>
    </source>
</evidence>
<organism evidence="9 10">
    <name type="scientific">Maribellus luteus</name>
    <dbReference type="NCBI Taxonomy" id="2305463"/>
    <lineage>
        <taxon>Bacteria</taxon>
        <taxon>Pseudomonadati</taxon>
        <taxon>Bacteroidota</taxon>
        <taxon>Bacteroidia</taxon>
        <taxon>Marinilabiliales</taxon>
        <taxon>Prolixibacteraceae</taxon>
        <taxon>Maribellus</taxon>
    </lineage>
</organism>
<evidence type="ECO:0000256" key="2">
    <source>
        <dbReference type="ARBA" id="ARBA00006275"/>
    </source>
</evidence>
<dbReference type="GO" id="GO:0009279">
    <property type="term" value="C:cell outer membrane"/>
    <property type="evidence" value="ECO:0007669"/>
    <property type="project" value="UniProtKB-SubCell"/>
</dbReference>
<dbReference type="Pfam" id="PF14322">
    <property type="entry name" value="SusD-like_3"/>
    <property type="match status" value="1"/>
</dbReference>
<feature type="domain" description="RagB/SusD" evidence="7">
    <location>
        <begin position="303"/>
        <end position="513"/>
    </location>
</feature>
<reference evidence="9 10" key="1">
    <citation type="submission" date="2018-08" db="EMBL/GenBank/DDBJ databases">
        <title>Pallidiluteibacterium maritimus gen. nov., sp. nov., isolated from coastal sediment.</title>
        <authorList>
            <person name="Zhou L.Y."/>
        </authorList>
    </citation>
    <scope>NUCLEOTIDE SEQUENCE [LARGE SCALE GENOMIC DNA]</scope>
    <source>
        <strain evidence="9 10">XSD2</strain>
    </source>
</reference>
<dbReference type="Proteomes" id="UP000265926">
    <property type="component" value="Unassembled WGS sequence"/>
</dbReference>
<dbReference type="Gene3D" id="1.25.40.390">
    <property type="match status" value="1"/>
</dbReference>
<evidence type="ECO:0000256" key="6">
    <source>
        <dbReference type="SAM" id="SignalP"/>
    </source>
</evidence>
<dbReference type="InterPro" id="IPR011990">
    <property type="entry name" value="TPR-like_helical_dom_sf"/>
</dbReference>
<evidence type="ECO:0000259" key="8">
    <source>
        <dbReference type="Pfam" id="PF14322"/>
    </source>
</evidence>
<protein>
    <submittedName>
        <fullName evidence="9">RagB/SusD family nutrient uptake outer membrane protein</fullName>
    </submittedName>
</protein>
<gene>
    <name evidence="9" type="ORF">D1614_02465</name>
</gene>
<feature type="chain" id="PRO_5017454706" evidence="6">
    <location>
        <begin position="23"/>
        <end position="513"/>
    </location>
</feature>
<dbReference type="PROSITE" id="PS51257">
    <property type="entry name" value="PROKAR_LIPOPROTEIN"/>
    <property type="match status" value="1"/>
</dbReference>
<evidence type="ECO:0000256" key="4">
    <source>
        <dbReference type="ARBA" id="ARBA00023136"/>
    </source>
</evidence>
<proteinExistence type="inferred from homology"/>
<evidence type="ECO:0000256" key="5">
    <source>
        <dbReference type="ARBA" id="ARBA00023237"/>
    </source>
</evidence>
<dbReference type="AlphaFoldDB" id="A0A399T387"/>
<dbReference type="InterPro" id="IPR033985">
    <property type="entry name" value="SusD-like_N"/>
</dbReference>
<name>A0A399T387_9BACT</name>
<dbReference type="RefSeq" id="WP_119436274.1">
    <property type="nucleotide sequence ID" value="NZ_QWGR01000001.1"/>
</dbReference>
<sequence length="513" mass="58145">MKNLRIFLTVIFALGLMLSACELNEDPKFLASDNLFTDEVGANTVLNGVYSSVASYNYYGSNFHHLTNMASGLYNTDRDASLIDIAGLNPPANLNFVTTVWSAVYESISRANNLIAGLAEVELNDAAEKGNILGQAYFIRSLGYFNLVRIYGKCPLITEPVTSENPYNGMSTPEKIYEQIIDDAEMAEQLLPEQGSEVAGRPAKYAANMLLAKVYMQLAGNQTAGSTDNWQRAYDEAIKVYGKYSLVSDFKNLWQETTSNNSKESIFEIQGNVENTLRLLQLWTASTAHSTTWGRFKSNLEVYDRHVSTYPNDPRLKLTFVTEYSNTAGAIQKTYPAFKGRNNKAKSYPYNYKYFMKDLNVANYNTDMNFVVFRYADLLLMLAEIENELHGPDNAYQYVNEVMARARVSGGETSDQPADWSGLTQDQFRTNIMFEYNFELLCEGHDFFNVRRRGYDYFKTNVIDVHNNHPMYDFSKSRDVMYPDNSRIIVMPIPEDELNANPNMSASDQNSGY</sequence>
<dbReference type="EMBL" id="QWGR01000001">
    <property type="protein sequence ID" value="RIJ50806.1"/>
    <property type="molecule type" value="Genomic_DNA"/>
</dbReference>
<feature type="signal peptide" evidence="6">
    <location>
        <begin position="1"/>
        <end position="22"/>
    </location>
</feature>
<evidence type="ECO:0000256" key="1">
    <source>
        <dbReference type="ARBA" id="ARBA00004442"/>
    </source>
</evidence>
<dbReference type="OrthoDB" id="617686at2"/>
<evidence type="ECO:0000313" key="9">
    <source>
        <dbReference type="EMBL" id="RIJ50806.1"/>
    </source>
</evidence>
<keyword evidence="3 6" id="KW-0732">Signal</keyword>
<comment type="subcellular location">
    <subcellularLocation>
        <location evidence="1">Cell outer membrane</location>
    </subcellularLocation>
</comment>